<protein>
    <submittedName>
        <fullName evidence="7">L-galactonate transporter</fullName>
    </submittedName>
</protein>
<feature type="transmembrane region" description="Helical" evidence="5">
    <location>
        <begin position="514"/>
        <end position="535"/>
    </location>
</feature>
<dbReference type="EMBL" id="SJPP01000001">
    <property type="protein sequence ID" value="TWU11592.1"/>
    <property type="molecule type" value="Genomic_DNA"/>
</dbReference>
<feature type="transmembrane region" description="Helical" evidence="5">
    <location>
        <begin position="341"/>
        <end position="360"/>
    </location>
</feature>
<dbReference type="PANTHER" id="PTHR11662:SF399">
    <property type="entry name" value="FI19708P1-RELATED"/>
    <property type="match status" value="1"/>
</dbReference>
<dbReference type="Gene3D" id="1.20.1250.20">
    <property type="entry name" value="MFS general substrate transporter like domains"/>
    <property type="match status" value="2"/>
</dbReference>
<dbReference type="PROSITE" id="PS50850">
    <property type="entry name" value="MFS"/>
    <property type="match status" value="1"/>
</dbReference>
<dbReference type="OrthoDB" id="6360at2"/>
<feature type="transmembrane region" description="Helical" evidence="5">
    <location>
        <begin position="21"/>
        <end position="38"/>
    </location>
</feature>
<dbReference type="GO" id="GO:0022857">
    <property type="term" value="F:transmembrane transporter activity"/>
    <property type="evidence" value="ECO:0007669"/>
    <property type="project" value="InterPro"/>
</dbReference>
<feature type="transmembrane region" description="Helical" evidence="5">
    <location>
        <begin position="94"/>
        <end position="117"/>
    </location>
</feature>
<dbReference type="InterPro" id="IPR011701">
    <property type="entry name" value="MFS"/>
</dbReference>
<evidence type="ECO:0000313" key="8">
    <source>
        <dbReference type="Proteomes" id="UP000320735"/>
    </source>
</evidence>
<reference evidence="7 8" key="1">
    <citation type="submission" date="2019-02" db="EMBL/GenBank/DDBJ databases">
        <title>Deep-cultivation of Planctomycetes and their phenomic and genomic characterization uncovers novel biology.</title>
        <authorList>
            <person name="Wiegand S."/>
            <person name="Jogler M."/>
            <person name="Boedeker C."/>
            <person name="Pinto D."/>
            <person name="Vollmers J."/>
            <person name="Rivas-Marin E."/>
            <person name="Kohn T."/>
            <person name="Peeters S.H."/>
            <person name="Heuer A."/>
            <person name="Rast P."/>
            <person name="Oberbeckmann S."/>
            <person name="Bunk B."/>
            <person name="Jeske O."/>
            <person name="Meyerdierks A."/>
            <person name="Storesund J.E."/>
            <person name="Kallscheuer N."/>
            <person name="Luecker S."/>
            <person name="Lage O.M."/>
            <person name="Pohl T."/>
            <person name="Merkel B.J."/>
            <person name="Hornburger P."/>
            <person name="Mueller R.-W."/>
            <person name="Bruemmer F."/>
            <person name="Labrenz M."/>
            <person name="Spormann A.M."/>
            <person name="Op Den Camp H."/>
            <person name="Overmann J."/>
            <person name="Amann R."/>
            <person name="Jetten M.S.M."/>
            <person name="Mascher T."/>
            <person name="Medema M.H."/>
            <person name="Devos D.P."/>
            <person name="Kaster A.-K."/>
            <person name="Ovreas L."/>
            <person name="Rohde M."/>
            <person name="Galperin M.Y."/>
            <person name="Jogler C."/>
        </authorList>
    </citation>
    <scope>NUCLEOTIDE SEQUENCE [LARGE SCALE GENOMIC DNA]</scope>
    <source>
        <strain evidence="7 8">CA54</strain>
    </source>
</reference>
<dbReference type="Proteomes" id="UP000320735">
    <property type="component" value="Unassembled WGS sequence"/>
</dbReference>
<feature type="transmembrane region" description="Helical" evidence="5">
    <location>
        <begin position="484"/>
        <end position="502"/>
    </location>
</feature>
<keyword evidence="4 5" id="KW-0472">Membrane</keyword>
<comment type="caution">
    <text evidence="7">The sequence shown here is derived from an EMBL/GenBank/DDBJ whole genome shotgun (WGS) entry which is preliminary data.</text>
</comment>
<dbReference type="InterPro" id="IPR050382">
    <property type="entry name" value="MFS_Na/Anion_cotransporter"/>
</dbReference>
<feature type="transmembrane region" description="Helical" evidence="5">
    <location>
        <begin position="407"/>
        <end position="433"/>
    </location>
</feature>
<evidence type="ECO:0000259" key="6">
    <source>
        <dbReference type="PROSITE" id="PS50850"/>
    </source>
</evidence>
<comment type="subcellular location">
    <subcellularLocation>
        <location evidence="1">Membrane</location>
        <topology evidence="1">Multi-pass membrane protein</topology>
    </subcellularLocation>
</comment>
<accession>A0A5C6BIR9</accession>
<dbReference type="AlphaFoldDB" id="A0A5C6BIR9"/>
<sequence>MPQAVQSDEDRSPAAQRPTNVRLLVVIIAAATSVLLYLDRFCVSFAADYIKEDLHLTQEQVGYFLSAFFFSYALAQVPAGWLSDRYGARIMLALYILVWSVFTAMIGAVHSFAMLLLTRLACGLGQAGAYPTCASVLSKWVPFRKRGAASAWISLGGRFGGAIAPLLTAFLIVQFVPSDTPVEFQAEDIKNGPRLCAKIFPGDETGDASLTPTHVNTVGRRVWSLLDFNDQQVVRHGAELYRQSIAVDGASDENTTAPQFTEVDAAKLSVAMNGVLSSPGLYQEEAFKSVNLARETLNTLSRDFDQRSLRGMKLRRFNRLLLEAGFPNEVSKLYVRGWRPVMYVYGFAGIIVAVAVWIVYRNRPEVHPWCNAAECKLIAAERPPNAPSPHGKAGKIPLGRLLKSRSMWLSCLSQLGTNIGWVFLVTWFPRYLISQHNVPILQRGLMAMTPLMVGIAGMYCGGWLTDNLTRRLGVRWGRRLPMSVTRFSAACGYGLCLWFSTFGAESAMNSPWMYVAAFSLVAFSTDMGVPASWAFNQDVGGRYVGSILGWGNMWGNLGAALSPPIYNYFLGETPGPSQWNAMFVCCLAAFVFSGICGLGIDASTPIAPPDEVSVEEG</sequence>
<keyword evidence="8" id="KW-1185">Reference proteome</keyword>
<evidence type="ECO:0000256" key="3">
    <source>
        <dbReference type="ARBA" id="ARBA00022989"/>
    </source>
</evidence>
<name>A0A5C6BIR9_9PLAN</name>
<proteinExistence type="predicted"/>
<organism evidence="7 8">
    <name type="scientific">Symmachiella macrocystis</name>
    <dbReference type="NCBI Taxonomy" id="2527985"/>
    <lineage>
        <taxon>Bacteria</taxon>
        <taxon>Pseudomonadati</taxon>
        <taxon>Planctomycetota</taxon>
        <taxon>Planctomycetia</taxon>
        <taxon>Planctomycetales</taxon>
        <taxon>Planctomycetaceae</taxon>
        <taxon>Symmachiella</taxon>
    </lineage>
</organism>
<keyword evidence="3 5" id="KW-1133">Transmembrane helix</keyword>
<evidence type="ECO:0000256" key="4">
    <source>
        <dbReference type="ARBA" id="ARBA00023136"/>
    </source>
</evidence>
<dbReference type="InterPro" id="IPR036259">
    <property type="entry name" value="MFS_trans_sf"/>
</dbReference>
<feature type="transmembrane region" description="Helical" evidence="5">
    <location>
        <begin position="547"/>
        <end position="569"/>
    </location>
</feature>
<gene>
    <name evidence="7" type="primary">yjjL</name>
    <name evidence="7" type="ORF">CA54_03990</name>
</gene>
<feature type="transmembrane region" description="Helical" evidence="5">
    <location>
        <begin position="581"/>
        <end position="600"/>
    </location>
</feature>
<feature type="transmembrane region" description="Helical" evidence="5">
    <location>
        <begin position="445"/>
        <end position="464"/>
    </location>
</feature>
<dbReference type="PANTHER" id="PTHR11662">
    <property type="entry name" value="SOLUTE CARRIER FAMILY 17"/>
    <property type="match status" value="1"/>
</dbReference>
<feature type="transmembrane region" description="Helical" evidence="5">
    <location>
        <begin position="61"/>
        <end position="82"/>
    </location>
</feature>
<keyword evidence="2 5" id="KW-0812">Transmembrane</keyword>
<evidence type="ECO:0000256" key="2">
    <source>
        <dbReference type="ARBA" id="ARBA00022692"/>
    </source>
</evidence>
<evidence type="ECO:0000256" key="5">
    <source>
        <dbReference type="SAM" id="Phobius"/>
    </source>
</evidence>
<dbReference type="Pfam" id="PF07690">
    <property type="entry name" value="MFS_1"/>
    <property type="match status" value="2"/>
</dbReference>
<evidence type="ECO:0000313" key="7">
    <source>
        <dbReference type="EMBL" id="TWU11592.1"/>
    </source>
</evidence>
<feature type="domain" description="Major facilitator superfamily (MFS) profile" evidence="6">
    <location>
        <begin position="25"/>
        <end position="611"/>
    </location>
</feature>
<dbReference type="SUPFAM" id="SSF103473">
    <property type="entry name" value="MFS general substrate transporter"/>
    <property type="match status" value="2"/>
</dbReference>
<evidence type="ECO:0000256" key="1">
    <source>
        <dbReference type="ARBA" id="ARBA00004141"/>
    </source>
</evidence>
<dbReference type="GO" id="GO:0016020">
    <property type="term" value="C:membrane"/>
    <property type="evidence" value="ECO:0007669"/>
    <property type="project" value="UniProtKB-SubCell"/>
</dbReference>
<dbReference type="InterPro" id="IPR020846">
    <property type="entry name" value="MFS_dom"/>
</dbReference>
<dbReference type="RefSeq" id="WP_146369181.1">
    <property type="nucleotide sequence ID" value="NZ_SJPP01000001.1"/>
</dbReference>